<feature type="compositionally biased region" description="Low complexity" evidence="3">
    <location>
        <begin position="391"/>
        <end position="403"/>
    </location>
</feature>
<dbReference type="InterPro" id="IPR001849">
    <property type="entry name" value="PH_domain"/>
</dbReference>
<name>A0ABM4BDB3_HYDVU</name>
<dbReference type="InterPro" id="IPR036964">
    <property type="entry name" value="RASGEF_cat_dom_sf"/>
</dbReference>
<organism evidence="6 7">
    <name type="scientific">Hydra vulgaris</name>
    <name type="common">Hydra</name>
    <name type="synonym">Hydra attenuata</name>
    <dbReference type="NCBI Taxonomy" id="6087"/>
    <lineage>
        <taxon>Eukaryota</taxon>
        <taxon>Metazoa</taxon>
        <taxon>Cnidaria</taxon>
        <taxon>Hydrozoa</taxon>
        <taxon>Hydroidolina</taxon>
        <taxon>Anthoathecata</taxon>
        <taxon>Aplanulata</taxon>
        <taxon>Hydridae</taxon>
        <taxon>Hydra</taxon>
    </lineage>
</organism>
<dbReference type="Gene3D" id="2.30.29.30">
    <property type="entry name" value="Pleckstrin-homology domain (PH domain)/Phosphotyrosine-binding domain (PTB)"/>
    <property type="match status" value="1"/>
</dbReference>
<keyword evidence="1 2" id="KW-0344">Guanine-nucleotide releasing factor</keyword>
<reference evidence="7" key="2">
    <citation type="submission" date="2025-08" db="UniProtKB">
        <authorList>
            <consortium name="RefSeq"/>
        </authorList>
    </citation>
    <scope>IDENTIFICATION</scope>
</reference>
<evidence type="ECO:0000313" key="6">
    <source>
        <dbReference type="Proteomes" id="UP001652625"/>
    </source>
</evidence>
<evidence type="ECO:0000256" key="2">
    <source>
        <dbReference type="PROSITE-ProRule" id="PRU00168"/>
    </source>
</evidence>
<dbReference type="InterPro" id="IPR001895">
    <property type="entry name" value="RASGEF_cat_dom"/>
</dbReference>
<feature type="compositionally biased region" description="Polar residues" evidence="3">
    <location>
        <begin position="423"/>
        <end position="436"/>
    </location>
</feature>
<evidence type="ECO:0000313" key="7">
    <source>
        <dbReference type="RefSeq" id="XP_065646938.1"/>
    </source>
</evidence>
<evidence type="ECO:0000256" key="3">
    <source>
        <dbReference type="SAM" id="MobiDB-lite"/>
    </source>
</evidence>
<feature type="region of interest" description="Disordered" evidence="3">
    <location>
        <begin position="383"/>
        <end position="448"/>
    </location>
</feature>
<dbReference type="PROSITE" id="PS50003">
    <property type="entry name" value="PH_DOMAIN"/>
    <property type="match status" value="1"/>
</dbReference>
<dbReference type="PANTHER" id="PTHR23113">
    <property type="entry name" value="GUANINE NUCLEOTIDE EXCHANGE FACTOR"/>
    <property type="match status" value="1"/>
</dbReference>
<evidence type="ECO:0000256" key="1">
    <source>
        <dbReference type="ARBA" id="ARBA00022658"/>
    </source>
</evidence>
<accession>A0ABM4BDB3</accession>
<evidence type="ECO:0000259" key="5">
    <source>
        <dbReference type="PROSITE" id="PS50009"/>
    </source>
</evidence>
<gene>
    <name evidence="7" type="primary">LOC101236386</name>
</gene>
<dbReference type="Proteomes" id="UP001652625">
    <property type="component" value="Chromosome 02"/>
</dbReference>
<dbReference type="GeneID" id="101236386"/>
<proteinExistence type="predicted"/>
<keyword evidence="6" id="KW-1185">Reference proteome</keyword>
<feature type="region of interest" description="Disordered" evidence="3">
    <location>
        <begin position="461"/>
        <end position="490"/>
    </location>
</feature>
<dbReference type="CDD" id="cd00155">
    <property type="entry name" value="RasGEF"/>
    <property type="match status" value="1"/>
</dbReference>
<protein>
    <submittedName>
        <fullName evidence="7">Ras-specific guanine nucleotide-releasing factor RalGPS2 isoform X6</fullName>
    </submittedName>
</protein>
<dbReference type="RefSeq" id="XP_065646938.1">
    <property type="nucleotide sequence ID" value="XM_065790866.1"/>
</dbReference>
<dbReference type="SUPFAM" id="SSF50729">
    <property type="entry name" value="PH domain-like"/>
    <property type="match status" value="1"/>
</dbReference>
<feature type="domain" description="Ras-GEF" evidence="5">
    <location>
        <begin position="113"/>
        <end position="347"/>
    </location>
</feature>
<reference evidence="6" key="1">
    <citation type="submission" date="2025-05" db="UniProtKB">
        <authorList>
            <consortium name="RefSeq"/>
        </authorList>
    </citation>
    <scope>NUCLEOTIDE SEQUENCE [LARGE SCALE GENOMIC DNA]</scope>
</reference>
<dbReference type="PANTHER" id="PTHR23113:SF368">
    <property type="entry name" value="CELL DIVISION CONTROL PROTEIN 25"/>
    <property type="match status" value="1"/>
</dbReference>
<evidence type="ECO:0000259" key="4">
    <source>
        <dbReference type="PROSITE" id="PS50003"/>
    </source>
</evidence>
<dbReference type="InterPro" id="IPR023578">
    <property type="entry name" value="Ras_GEF_dom_sf"/>
</dbReference>
<dbReference type="SMART" id="SM00147">
    <property type="entry name" value="RasGEF"/>
    <property type="match status" value="1"/>
</dbReference>
<dbReference type="SUPFAM" id="SSF48366">
    <property type="entry name" value="Ras GEF"/>
    <property type="match status" value="1"/>
</dbReference>
<dbReference type="InterPro" id="IPR008937">
    <property type="entry name" value="Ras-like_GEF"/>
</dbReference>
<dbReference type="Pfam" id="PF00169">
    <property type="entry name" value="PH"/>
    <property type="match status" value="1"/>
</dbReference>
<sequence>MDSHGLIVQDRRNSNILMSLPEVIKGPLRRRSWAYKEKYTLNDLERYTKYGGIKEEEKCYQEMSERQGFIKSNKTASDDLQLHFIKDKDIEYLKSSGQEKAFDAVVFDVLKVQPEDIANQLTLIDLPLFQKIGPEELTSCKWTSKTKFDYCPNVVNYTKRFNHVSFWITREVLGSNTAKNRAEKIVYFIKVAKKLLDLNSLNCLKAVVSGLNSTPIYRLSKTWNLIPKRDKEKLDRLSDLLSEDNNREKFRTYLSTVKLPCIPYLGMYLTDLTYINTIHPSTGGLDYQRSNKMNEILRIIADFQQSQYDIKEKSHIVTYLNSVKYIDELQKFMEDDNYKLSLQIEPIPRSLQENFISTNSLRLSESDEHECLYPKKSIERSSSACVGDQRSSLNPKSSSLNLPFRSPSPNKKFIPGHRKAKSLGNSQQILPDSTVETPIPDLPNGSRYNLVDDSLVEHKKSDVNGSVNYESDSDDHEPNLTSQSPDPVEVEELPQSTKIYFKLEGVLKRKSCLKNGTKPKVSSWQRYWVGITCTCLFYYLPKYRGFGGRERSNFRMEPYKVVSLQGYTVFPITNELYTFELTNDSGNDVYRFQTDSSSSCNLWCIYIREAADGVQLEKPQNLIIFDDSDHGEDTPL</sequence>
<dbReference type="InterPro" id="IPR011993">
    <property type="entry name" value="PH-like_dom_sf"/>
</dbReference>
<dbReference type="Pfam" id="PF00617">
    <property type="entry name" value="RasGEF"/>
    <property type="match status" value="1"/>
</dbReference>
<feature type="domain" description="PH" evidence="4">
    <location>
        <begin position="500"/>
        <end position="612"/>
    </location>
</feature>
<dbReference type="SMART" id="SM00233">
    <property type="entry name" value="PH"/>
    <property type="match status" value="1"/>
</dbReference>
<dbReference type="PROSITE" id="PS50009">
    <property type="entry name" value="RASGEF_CAT"/>
    <property type="match status" value="1"/>
</dbReference>
<dbReference type="Gene3D" id="1.10.840.10">
    <property type="entry name" value="Ras guanine-nucleotide exchange factors catalytic domain"/>
    <property type="match status" value="1"/>
</dbReference>